<sequence>MTHKQHKSTQAVIFDYGGVIMPSPLGFFRRYEEYKGLPQGLISRTVVETGEEGAWCQLEKGVLSLQEFVKKFSQECSQRCGKPVDLSDMLVGLGERVSQPHPQMLDAIRCLRTEGIKTALLTNNWVSPMTDNTLASIDRSLYDVIVESCKVGMRKPDPRIYHKCLEELGVKPEEAVFLDDLGVNLKAAKSLGIRTIKVTDPDIAIRELEEELGGMCLRCYIEGTSTVPKHLQIPVDRLATYLSTQLHIQDTEPPVLRCFKHGQSNPTYYVNYGGKHLVLRKKPPGKLLPSAHAVDREFWVMNAVSKHGVPIPKMYGLCEDDSVIGTPFYVMEYLKGRVFIDRSLPGMSPPERRQVTMAMIDVLCKIHQVDIDAAGLTKYGKKGGYLMRTVNRWAKQYEASKTGEIEDMDKLKDWLYKHMPTEERVTVVHGDFKLDNIMFHPDRPEVIGVLDWELSTIGDPISDLVGCCLYDYFPPGFALMPSSASPEEMASLGIPTTEELIQEYCRRMGIPSIPNWDYYVAFALYRLAAILQGVYKRAISGQGSAPNAEFVGEFAKKMAERGWEIASNSNIQVTASPTAGGGGSGVRNYSTSANQETATLGQMPITPDGLQPRAKAIYDRVLDFINKELKPLEKSMGEFILDPKNKWKEDPRIDQLKIFNCQAPDTGNMEVLIRYGTEEQKQKWLTPLLNGEIKSCFGMTEPKVASSDATNIESSIKRDGDHYIINGHKWWTSGAMHPRCKLCIFMGKTDFTGSRYKQQSMILVPMDAPGVKVIRPLHVFGFEDSPEGHAEVIFDNVRVPASNILLGEGRGFEIAQGRLGPGRIHHCMRLIGNAERALELMIDRTQNRVAFGKPLAAQGTIQADVAQSRIEIEQTRLLVLKAAYMMDNFGNKAHGGAGVSQDFPLAAMYAWARVLRLADGPDEVHLKTAAKFEYLKEPSTASMTSSSVLGIDENLMEQDQAHGGAGVSNDFPLASMYAHMRTLRLADGPDEVHRRAIARYEYARSKL</sequence>
<dbReference type="Pfam" id="PF02770">
    <property type="entry name" value="Acyl-CoA_dh_M"/>
    <property type="match status" value="1"/>
</dbReference>
<name>A0AA88XP23_PINIB</name>
<dbReference type="SUPFAM" id="SSF56784">
    <property type="entry name" value="HAD-like"/>
    <property type="match status" value="1"/>
</dbReference>
<evidence type="ECO:0008006" key="12">
    <source>
        <dbReference type="Google" id="ProtNLM"/>
    </source>
</evidence>
<evidence type="ECO:0000259" key="9">
    <source>
        <dbReference type="Pfam" id="PF02770"/>
    </source>
</evidence>
<dbReference type="GO" id="GO:0050660">
    <property type="term" value="F:flavin adenine dinucleotide binding"/>
    <property type="evidence" value="ECO:0007669"/>
    <property type="project" value="InterPro"/>
</dbReference>
<dbReference type="PRINTS" id="PR00413">
    <property type="entry name" value="HADHALOGNASE"/>
</dbReference>
<feature type="domain" description="Acyl-CoA dehydrogenase/oxidase C-terminal" evidence="7">
    <location>
        <begin position="960"/>
        <end position="999"/>
    </location>
</feature>
<dbReference type="Gene3D" id="1.20.140.10">
    <property type="entry name" value="Butyryl-CoA Dehydrogenase, subunit A, domain 3"/>
    <property type="match status" value="3"/>
</dbReference>
<dbReference type="PANTHER" id="PTHR47829">
    <property type="entry name" value="HYDROLASE, PUTATIVE (AFU_ORTHOLOGUE AFUA_1G12880)-RELATED"/>
    <property type="match status" value="1"/>
</dbReference>
<keyword evidence="4" id="KW-0274">FAD</keyword>
<dbReference type="Gene3D" id="1.10.540.10">
    <property type="entry name" value="Acyl-CoA dehydrogenase/oxidase, N-terminal domain"/>
    <property type="match status" value="1"/>
</dbReference>
<keyword evidence="6" id="KW-0560">Oxidoreductase</keyword>
<dbReference type="InterPro" id="IPR036250">
    <property type="entry name" value="AcylCo_DH-like_C"/>
</dbReference>
<comment type="similarity">
    <text evidence="2">Belongs to the acyl-CoA dehydrogenase family.</text>
</comment>
<evidence type="ECO:0000256" key="2">
    <source>
        <dbReference type="ARBA" id="ARBA00009347"/>
    </source>
</evidence>
<evidence type="ECO:0000313" key="11">
    <source>
        <dbReference type="Proteomes" id="UP001186944"/>
    </source>
</evidence>
<dbReference type="SUPFAM" id="SSF56112">
    <property type="entry name" value="Protein kinase-like (PK-like)"/>
    <property type="match status" value="1"/>
</dbReference>
<proteinExistence type="inferred from homology"/>
<evidence type="ECO:0000256" key="6">
    <source>
        <dbReference type="ARBA" id="ARBA00023002"/>
    </source>
</evidence>
<reference evidence="10" key="1">
    <citation type="submission" date="2019-08" db="EMBL/GenBank/DDBJ databases">
        <title>The improved chromosome-level genome for the pearl oyster Pinctada fucata martensii using PacBio sequencing and Hi-C.</title>
        <authorList>
            <person name="Zheng Z."/>
        </authorList>
    </citation>
    <scope>NUCLEOTIDE SEQUENCE</scope>
    <source>
        <strain evidence="10">ZZ-2019</strain>
        <tissue evidence="10">Adductor muscle</tissue>
    </source>
</reference>
<organism evidence="10 11">
    <name type="scientific">Pinctada imbricata</name>
    <name type="common">Atlantic pearl-oyster</name>
    <name type="synonym">Pinctada martensii</name>
    <dbReference type="NCBI Taxonomy" id="66713"/>
    <lineage>
        <taxon>Eukaryota</taxon>
        <taxon>Metazoa</taxon>
        <taxon>Spiralia</taxon>
        <taxon>Lophotrochozoa</taxon>
        <taxon>Mollusca</taxon>
        <taxon>Bivalvia</taxon>
        <taxon>Autobranchia</taxon>
        <taxon>Pteriomorphia</taxon>
        <taxon>Pterioida</taxon>
        <taxon>Pterioidea</taxon>
        <taxon>Pteriidae</taxon>
        <taxon>Pinctada</taxon>
    </lineage>
</organism>
<evidence type="ECO:0000256" key="3">
    <source>
        <dbReference type="ARBA" id="ARBA00022630"/>
    </source>
</evidence>
<dbReference type="InterPro" id="IPR011945">
    <property type="entry name" value="HAD-SF_ppase_IA/epoxid_hydro_N"/>
</dbReference>
<dbReference type="InterPro" id="IPR002575">
    <property type="entry name" value="Aminoglycoside_PTrfase"/>
</dbReference>
<dbReference type="SUPFAM" id="SSF47203">
    <property type="entry name" value="Acyl-CoA dehydrogenase C-terminal domain-like"/>
    <property type="match status" value="2"/>
</dbReference>
<dbReference type="GO" id="GO:0016627">
    <property type="term" value="F:oxidoreductase activity, acting on the CH-CH group of donors"/>
    <property type="evidence" value="ECO:0007669"/>
    <property type="project" value="InterPro"/>
</dbReference>
<comment type="caution">
    <text evidence="10">The sequence shown here is derived from an EMBL/GenBank/DDBJ whole genome shotgun (WGS) entry which is preliminary data.</text>
</comment>
<accession>A0AA88XP23</accession>
<evidence type="ECO:0000256" key="5">
    <source>
        <dbReference type="ARBA" id="ARBA00022990"/>
    </source>
</evidence>
<dbReference type="Pfam" id="PF00441">
    <property type="entry name" value="Acyl-CoA_dh_1"/>
    <property type="match status" value="3"/>
</dbReference>
<dbReference type="Pfam" id="PF00702">
    <property type="entry name" value="Hydrolase"/>
    <property type="match status" value="1"/>
</dbReference>
<dbReference type="SUPFAM" id="SSF56645">
    <property type="entry name" value="Acyl-CoA dehydrogenase NM domain-like"/>
    <property type="match status" value="1"/>
</dbReference>
<dbReference type="Gene3D" id="2.40.110.10">
    <property type="entry name" value="Butyryl-CoA Dehydrogenase, subunit A, domain 2"/>
    <property type="match status" value="1"/>
</dbReference>
<dbReference type="CDD" id="cd02603">
    <property type="entry name" value="HAD_sEH-N_like"/>
    <property type="match status" value="1"/>
</dbReference>
<dbReference type="AlphaFoldDB" id="A0AA88XP23"/>
<feature type="domain" description="Acyl-CoA dehydrogenase/oxidase C-terminal" evidence="7">
    <location>
        <begin position="893"/>
        <end position="931"/>
    </location>
</feature>
<dbReference type="Gene3D" id="3.30.200.20">
    <property type="entry name" value="Phosphorylase Kinase, domain 1"/>
    <property type="match status" value="1"/>
</dbReference>
<dbReference type="InterPro" id="IPR009075">
    <property type="entry name" value="AcylCo_DH/oxidase_C"/>
</dbReference>
<dbReference type="Gene3D" id="3.40.50.1000">
    <property type="entry name" value="HAD superfamily/HAD-like"/>
    <property type="match status" value="1"/>
</dbReference>
<evidence type="ECO:0000259" key="7">
    <source>
        <dbReference type="Pfam" id="PF00441"/>
    </source>
</evidence>
<dbReference type="InterPro" id="IPR041726">
    <property type="entry name" value="ACAD10_11_N"/>
</dbReference>
<dbReference type="InterPro" id="IPR037069">
    <property type="entry name" value="AcylCoA_DH/ox_N_sf"/>
</dbReference>
<feature type="domain" description="Acyl-CoA oxidase/dehydrogenase middle" evidence="9">
    <location>
        <begin position="696"/>
        <end position="797"/>
    </location>
</feature>
<dbReference type="InterPro" id="IPR036412">
    <property type="entry name" value="HAD-like_sf"/>
</dbReference>
<dbReference type="InterPro" id="IPR006439">
    <property type="entry name" value="HAD-SF_hydro_IA"/>
</dbReference>
<evidence type="ECO:0000259" key="8">
    <source>
        <dbReference type="Pfam" id="PF01636"/>
    </source>
</evidence>
<dbReference type="Pfam" id="PF01636">
    <property type="entry name" value="APH"/>
    <property type="match status" value="1"/>
</dbReference>
<comment type="cofactor">
    <cofactor evidence="1">
        <name>FAD</name>
        <dbReference type="ChEBI" id="CHEBI:57692"/>
    </cofactor>
</comment>
<dbReference type="InterPro" id="IPR046373">
    <property type="entry name" value="Acyl-CoA_Oxase/DH_mid-dom_sf"/>
</dbReference>
<dbReference type="Gene3D" id="3.90.1200.10">
    <property type="match status" value="1"/>
</dbReference>
<keyword evidence="5" id="KW-0007">Acetylation</keyword>
<evidence type="ECO:0000256" key="4">
    <source>
        <dbReference type="ARBA" id="ARBA00022827"/>
    </source>
</evidence>
<dbReference type="SFLD" id="SFLDG01129">
    <property type="entry name" value="C1.5:_HAD__Beta-PGM__Phosphata"/>
    <property type="match status" value="1"/>
</dbReference>
<gene>
    <name evidence="10" type="ORF">FSP39_019149</name>
</gene>
<feature type="domain" description="Aminoglycoside phosphotransferase" evidence="8">
    <location>
        <begin position="259"/>
        <end position="472"/>
    </location>
</feature>
<dbReference type="InterPro" id="IPR009100">
    <property type="entry name" value="AcylCoA_DH/oxidase_NM_dom_sf"/>
</dbReference>
<dbReference type="FunFam" id="2.40.110.10:FF:000002">
    <property type="entry name" value="Acyl-CoA dehydrogenase fadE12"/>
    <property type="match status" value="1"/>
</dbReference>
<dbReference type="InterPro" id="IPR052898">
    <property type="entry name" value="ACAD10-like"/>
</dbReference>
<dbReference type="NCBIfam" id="TIGR02247">
    <property type="entry name" value="HAD-1A3-hyp"/>
    <property type="match status" value="1"/>
</dbReference>
<feature type="domain" description="Acyl-CoA dehydrogenase/oxidase C-terminal" evidence="7">
    <location>
        <begin position="809"/>
        <end position="888"/>
    </location>
</feature>
<dbReference type="CDD" id="cd05154">
    <property type="entry name" value="ACAD10_11_N-like"/>
    <property type="match status" value="1"/>
</dbReference>
<dbReference type="InterPro" id="IPR023198">
    <property type="entry name" value="PGP-like_dom2"/>
</dbReference>
<dbReference type="Proteomes" id="UP001186944">
    <property type="component" value="Unassembled WGS sequence"/>
</dbReference>
<dbReference type="PANTHER" id="PTHR47829:SF3">
    <property type="entry name" value="AMINOGLYCOSIDE PHOSPHOTRANSFERASE DOMAIN-CONTAINING PROTEIN"/>
    <property type="match status" value="1"/>
</dbReference>
<keyword evidence="11" id="KW-1185">Reference proteome</keyword>
<dbReference type="InterPro" id="IPR006091">
    <property type="entry name" value="Acyl-CoA_Oxase/DH_mid-dom"/>
</dbReference>
<keyword evidence="3" id="KW-0285">Flavoprotein</keyword>
<dbReference type="InterPro" id="IPR023214">
    <property type="entry name" value="HAD_sf"/>
</dbReference>
<protein>
    <recommendedName>
        <fullName evidence="12">Acyl-CoA dehydrogenase family member 10</fullName>
    </recommendedName>
</protein>
<dbReference type="SFLD" id="SFLDS00003">
    <property type="entry name" value="Haloacid_Dehalogenase"/>
    <property type="match status" value="1"/>
</dbReference>
<dbReference type="NCBIfam" id="TIGR01509">
    <property type="entry name" value="HAD-SF-IA-v3"/>
    <property type="match status" value="1"/>
</dbReference>
<dbReference type="InterPro" id="IPR011009">
    <property type="entry name" value="Kinase-like_dom_sf"/>
</dbReference>
<dbReference type="Gene3D" id="1.10.150.240">
    <property type="entry name" value="Putative phosphatase, domain 2"/>
    <property type="match status" value="1"/>
</dbReference>
<dbReference type="EMBL" id="VSWD01000013">
    <property type="protein sequence ID" value="KAK3084795.1"/>
    <property type="molecule type" value="Genomic_DNA"/>
</dbReference>
<evidence type="ECO:0000256" key="1">
    <source>
        <dbReference type="ARBA" id="ARBA00001974"/>
    </source>
</evidence>
<evidence type="ECO:0000313" key="10">
    <source>
        <dbReference type="EMBL" id="KAK3084795.1"/>
    </source>
</evidence>